<comment type="caution">
    <text evidence="1">The sequence shown here is derived from an EMBL/GenBank/DDBJ whole genome shotgun (WGS) entry which is preliminary data.</text>
</comment>
<keyword evidence="2" id="KW-1185">Reference proteome</keyword>
<accession>A0A9P5BRT8</accession>
<reference evidence="1" key="1">
    <citation type="submission" date="2019-06" db="EMBL/GenBank/DDBJ databases">
        <authorList>
            <person name="Gan P."/>
            <person name="Shirasu K."/>
        </authorList>
    </citation>
    <scope>NUCLEOTIDE SEQUENCE [LARGE SCALE GENOMIC DNA]</scope>
    <source>
        <strain evidence="1">CAD2</strain>
    </source>
</reference>
<proteinExistence type="predicted"/>
<dbReference type="AlphaFoldDB" id="A0A9P5BRT8"/>
<dbReference type="EMBL" id="QPMT01000056">
    <property type="protein sequence ID" value="KAF4848115.1"/>
    <property type="molecule type" value="Genomic_DNA"/>
</dbReference>
<name>A0A9P5BRT8_COLSI</name>
<protein>
    <submittedName>
        <fullName evidence="1">Uncharacterized protein</fullName>
    </submittedName>
</protein>
<dbReference type="OrthoDB" id="2943660at2759"/>
<organism evidence="1 2">
    <name type="scientific">Colletotrichum siamense</name>
    <name type="common">Anthracnose fungus</name>
    <dbReference type="NCBI Taxonomy" id="690259"/>
    <lineage>
        <taxon>Eukaryota</taxon>
        <taxon>Fungi</taxon>
        <taxon>Dikarya</taxon>
        <taxon>Ascomycota</taxon>
        <taxon>Pezizomycotina</taxon>
        <taxon>Sordariomycetes</taxon>
        <taxon>Hypocreomycetidae</taxon>
        <taxon>Glomerellales</taxon>
        <taxon>Glomerellaceae</taxon>
        <taxon>Colletotrichum</taxon>
        <taxon>Colletotrichum gloeosporioides species complex</taxon>
    </lineage>
</organism>
<sequence length="256" mass="27959">MICQPVTTLADCANGTGNLVQNFDWDDMDFGSHTFDASLPEFPSTQLLAGGALQNLPQNVTDLPLLDNCDLPPGLQSEFCSAASVNHSPPVACSHRLDLLPFPAKIAAAIQQERPDLVLKVTREIIMSCQETFDCEKCQVTCTDLLLMMTVLQETHPCFDCVAIKDLDGDIALSFGGYQVSFNDASLRRMVVMDLVQRAATVLNAIGAKSHCMMDTLPEPCRQARANIVYLDETISHFETILERVKAYVQSGSSGL</sequence>
<dbReference type="Proteomes" id="UP000711996">
    <property type="component" value="Unassembled WGS sequence"/>
</dbReference>
<evidence type="ECO:0000313" key="1">
    <source>
        <dbReference type="EMBL" id="KAF4848115.1"/>
    </source>
</evidence>
<gene>
    <name evidence="1" type="ORF">CGCSCA2_v012548</name>
</gene>
<evidence type="ECO:0000313" key="2">
    <source>
        <dbReference type="Proteomes" id="UP000711996"/>
    </source>
</evidence>